<dbReference type="GO" id="GO:0003723">
    <property type="term" value="F:RNA binding"/>
    <property type="evidence" value="ECO:0007669"/>
    <property type="project" value="TreeGrafter"/>
</dbReference>
<feature type="compositionally biased region" description="Pro residues" evidence="3">
    <location>
        <begin position="194"/>
        <end position="206"/>
    </location>
</feature>
<accession>A0AAX6EM67</accession>
<gene>
    <name evidence="4" type="ORF">M6B38_178825</name>
</gene>
<evidence type="ECO:0000256" key="3">
    <source>
        <dbReference type="SAM" id="MobiDB-lite"/>
    </source>
</evidence>
<dbReference type="PANTHER" id="PTHR21551">
    <property type="entry name" value="TOPOISOMERASE II-ASSOCIATED PROTEIN PAT1"/>
    <property type="match status" value="1"/>
</dbReference>
<reference evidence="4" key="2">
    <citation type="submission" date="2023-04" db="EMBL/GenBank/DDBJ databases">
        <authorList>
            <person name="Bruccoleri R.E."/>
            <person name="Oakeley E.J."/>
            <person name="Faust A.-M."/>
            <person name="Dessus-Babus S."/>
            <person name="Altorfer M."/>
            <person name="Burckhardt D."/>
            <person name="Oertli M."/>
            <person name="Naumann U."/>
            <person name="Petersen F."/>
            <person name="Wong J."/>
        </authorList>
    </citation>
    <scope>NUCLEOTIDE SEQUENCE</scope>
    <source>
        <strain evidence="4">GSM-AAB239-AS_SAM_17_03QT</strain>
        <tissue evidence="4">Leaf</tissue>
    </source>
</reference>
<proteinExistence type="predicted"/>
<feature type="region of interest" description="Disordered" evidence="3">
    <location>
        <begin position="143"/>
        <end position="206"/>
    </location>
</feature>
<dbReference type="AlphaFoldDB" id="A0AAX6EM67"/>
<organism evidence="4 5">
    <name type="scientific">Iris pallida</name>
    <name type="common">Sweet iris</name>
    <dbReference type="NCBI Taxonomy" id="29817"/>
    <lineage>
        <taxon>Eukaryota</taxon>
        <taxon>Viridiplantae</taxon>
        <taxon>Streptophyta</taxon>
        <taxon>Embryophyta</taxon>
        <taxon>Tracheophyta</taxon>
        <taxon>Spermatophyta</taxon>
        <taxon>Magnoliopsida</taxon>
        <taxon>Liliopsida</taxon>
        <taxon>Asparagales</taxon>
        <taxon>Iridaceae</taxon>
        <taxon>Iridoideae</taxon>
        <taxon>Irideae</taxon>
        <taxon>Iris</taxon>
    </lineage>
</organism>
<dbReference type="GO" id="GO:0033962">
    <property type="term" value="P:P-body assembly"/>
    <property type="evidence" value="ECO:0007669"/>
    <property type="project" value="TreeGrafter"/>
</dbReference>
<reference evidence="4" key="1">
    <citation type="journal article" date="2023" name="GigaByte">
        <title>Genome assembly of the bearded iris, Iris pallida Lam.</title>
        <authorList>
            <person name="Bruccoleri R.E."/>
            <person name="Oakeley E.J."/>
            <person name="Faust A.M.E."/>
            <person name="Altorfer M."/>
            <person name="Dessus-Babus S."/>
            <person name="Burckhardt D."/>
            <person name="Oertli M."/>
            <person name="Naumann U."/>
            <person name="Petersen F."/>
            <person name="Wong J."/>
        </authorList>
    </citation>
    <scope>NUCLEOTIDE SEQUENCE</scope>
    <source>
        <strain evidence="4">GSM-AAB239-AS_SAM_17_03QT</strain>
    </source>
</reference>
<dbReference type="EMBL" id="JANAVB010035420">
    <property type="protein sequence ID" value="KAJ6805227.1"/>
    <property type="molecule type" value="Genomic_DNA"/>
</dbReference>
<protein>
    <submittedName>
        <fullName evidence="4">Protein PAT1-like protein 1-like</fullName>
    </submittedName>
</protein>
<dbReference type="InterPro" id="IPR039900">
    <property type="entry name" value="Pat1-like"/>
</dbReference>
<comment type="subcellular location">
    <subcellularLocation>
        <location evidence="1">Cytoplasm</location>
        <location evidence="1">P-body</location>
    </subcellularLocation>
</comment>
<evidence type="ECO:0000313" key="4">
    <source>
        <dbReference type="EMBL" id="KAJ6805227.1"/>
    </source>
</evidence>
<dbReference type="GO" id="GO:0000290">
    <property type="term" value="P:deadenylation-dependent decapping of nuclear-transcribed mRNA"/>
    <property type="evidence" value="ECO:0007669"/>
    <property type="project" value="InterPro"/>
</dbReference>
<sequence length="751" mass="83161">MGDLDNKVRVSESANLDGGSSENTLFDASQYEFFGNKVVEEVELGGLEDDGDEAGFVGLDKDHQVSPLKNREEADGLGSFSDIEDISSTFSKLDTTLNEPRGTGVAGVRRTFSRESSITPVWAQEQVFSDRFNQHIVDAKNANDAKRWSSQPDLPSAFKPLYRASSHPQQPHHQWQEGIPSEPVLVPRSSFTSYPPPGGLPIPPSSPNLPPFSSPTHFQPVVPHGLHYSGGSMPQFGHPGLHSNLCQHNLNHWPNQPGPLPGLHHSNGIMHPRLHQVQPSLPHFSNLQSQIYGPCPPSMLGMSEFRDQRMKHLQRGRQNPRFSQQDDDPGWPQFRAKYMSPEEIDSILRIQHAATHSNDPYIDDYYHQACLAKKLRSSNLSMRHLFCPTLIRDPTSRNRANSEPHAYLNVDALGRIPLSSIKRPRPLLEVDLPSDSADEILNLKSSVKPLEQEPMLAARVIIEDGLCLLIDVDDIDRLLQFNPPQDGSLLRQRRQDLLERLASSLQLVDPLCLGISPKDDLVFLRSVSLPKGRKLLARYFSLIYPGDDLARIVSMAVFRHLRFLFGELQSDSAAAKTTTDLMIAVSSTVRGMGLGALSACLAAVVCSSEQPPLRPIGSSSGDSASVIIKSVLERATDLLTDCNAATNCSIRNRELWQESFNVFFKLLTNYCLSKFESIMEVSKASNFATVTSSELAKAISREMPVELLRASLPHTDENQRKFLLNFAQRSMLVTSHTSNGSNKGAVESVPG</sequence>
<dbReference type="GO" id="GO:0000932">
    <property type="term" value="C:P-body"/>
    <property type="evidence" value="ECO:0007669"/>
    <property type="project" value="UniProtKB-SubCell"/>
</dbReference>
<keyword evidence="5" id="KW-1185">Reference proteome</keyword>
<comment type="caution">
    <text evidence="4">The sequence shown here is derived from an EMBL/GenBank/DDBJ whole genome shotgun (WGS) entry which is preliminary data.</text>
</comment>
<dbReference type="PANTHER" id="PTHR21551:SF0">
    <property type="entry name" value="PROTEIN ASSOCIATED WITH TOPO II RELATED-1, ISOFORM A"/>
    <property type="match status" value="1"/>
</dbReference>
<evidence type="ECO:0000256" key="1">
    <source>
        <dbReference type="ARBA" id="ARBA00004201"/>
    </source>
</evidence>
<keyword evidence="2" id="KW-0963">Cytoplasm</keyword>
<name>A0AAX6EM67_IRIPA</name>
<dbReference type="Proteomes" id="UP001140949">
    <property type="component" value="Unassembled WGS sequence"/>
</dbReference>
<feature type="compositionally biased region" description="Basic and acidic residues" evidence="3">
    <location>
        <begin position="1"/>
        <end position="10"/>
    </location>
</feature>
<evidence type="ECO:0000256" key="2">
    <source>
        <dbReference type="ARBA" id="ARBA00022490"/>
    </source>
</evidence>
<feature type="region of interest" description="Disordered" evidence="3">
    <location>
        <begin position="1"/>
        <end position="23"/>
    </location>
</feature>
<evidence type="ECO:0000313" key="5">
    <source>
        <dbReference type="Proteomes" id="UP001140949"/>
    </source>
</evidence>
<feature type="compositionally biased region" description="Polar residues" evidence="3">
    <location>
        <begin position="12"/>
        <end position="23"/>
    </location>
</feature>